<sequence>MAAVMAGVEAIAILSDTTSSLLKSTSRRRGCGRLPSSSASELVSVNGSFTTFVITLPESSPTTATTIPETTAETTTSTSLYTAGTTASSTESSAEVSSTFFAIMSSTDSTTIEPTLAFSPTLIGTESTIGASTTAVSTFSVTEPALRLLQ</sequence>
<name>W3XRC2_PESFW</name>
<dbReference type="Proteomes" id="UP000030651">
    <property type="component" value="Unassembled WGS sequence"/>
</dbReference>
<gene>
    <name evidence="1" type="ORF">PFICI_01574</name>
</gene>
<dbReference type="RefSeq" id="XP_007828346.1">
    <property type="nucleotide sequence ID" value="XM_007830155.1"/>
</dbReference>
<keyword evidence="2" id="KW-1185">Reference proteome</keyword>
<reference evidence="2" key="1">
    <citation type="journal article" date="2015" name="BMC Genomics">
        <title>Genomic and transcriptomic analysis of the endophytic fungus Pestalotiopsis fici reveals its lifestyle and high potential for synthesis of natural products.</title>
        <authorList>
            <person name="Wang X."/>
            <person name="Zhang X."/>
            <person name="Liu L."/>
            <person name="Xiang M."/>
            <person name="Wang W."/>
            <person name="Sun X."/>
            <person name="Che Y."/>
            <person name="Guo L."/>
            <person name="Liu G."/>
            <person name="Guo L."/>
            <person name="Wang C."/>
            <person name="Yin W.B."/>
            <person name="Stadler M."/>
            <person name="Zhang X."/>
            <person name="Liu X."/>
        </authorList>
    </citation>
    <scope>NUCLEOTIDE SEQUENCE [LARGE SCALE GENOMIC DNA]</scope>
    <source>
        <strain evidence="2">W106-1 / CGMCC3.15140</strain>
    </source>
</reference>
<dbReference type="EMBL" id="KI912109">
    <property type="protein sequence ID" value="ETS87746.1"/>
    <property type="molecule type" value="Genomic_DNA"/>
</dbReference>
<protein>
    <submittedName>
        <fullName evidence="1">Uncharacterized protein</fullName>
    </submittedName>
</protein>
<dbReference type="KEGG" id="pfy:PFICI_01574"/>
<accession>W3XRC2</accession>
<dbReference type="AlphaFoldDB" id="W3XRC2"/>
<dbReference type="GeneID" id="19266587"/>
<proteinExistence type="predicted"/>
<dbReference type="InParanoid" id="W3XRC2"/>
<dbReference type="HOGENOM" id="CLU_1741221_0_0_1"/>
<evidence type="ECO:0000313" key="2">
    <source>
        <dbReference type="Proteomes" id="UP000030651"/>
    </source>
</evidence>
<organism evidence="1 2">
    <name type="scientific">Pestalotiopsis fici (strain W106-1 / CGMCC3.15140)</name>
    <dbReference type="NCBI Taxonomy" id="1229662"/>
    <lineage>
        <taxon>Eukaryota</taxon>
        <taxon>Fungi</taxon>
        <taxon>Dikarya</taxon>
        <taxon>Ascomycota</taxon>
        <taxon>Pezizomycotina</taxon>
        <taxon>Sordariomycetes</taxon>
        <taxon>Xylariomycetidae</taxon>
        <taxon>Amphisphaeriales</taxon>
        <taxon>Sporocadaceae</taxon>
        <taxon>Pestalotiopsis</taxon>
    </lineage>
</organism>
<evidence type="ECO:0000313" key="1">
    <source>
        <dbReference type="EMBL" id="ETS87746.1"/>
    </source>
</evidence>